<dbReference type="InParanoid" id="A0A2K1KL98"/>
<dbReference type="Gramene" id="Pp3c5_27221V3.1">
    <property type="protein sequence ID" value="Pp3c5_27221V3.1"/>
    <property type="gene ID" value="Pp3c5_27221"/>
</dbReference>
<evidence type="ECO:0000313" key="3">
    <source>
        <dbReference type="Proteomes" id="UP000006727"/>
    </source>
</evidence>
<dbReference type="EMBL" id="ABEU02000005">
    <property type="protein sequence ID" value="PNR54549.1"/>
    <property type="molecule type" value="Genomic_DNA"/>
</dbReference>
<proteinExistence type="predicted"/>
<evidence type="ECO:0000313" key="2">
    <source>
        <dbReference type="EnsemblPlants" id="Pp3c5_27221V3.1"/>
    </source>
</evidence>
<dbReference type="EnsemblPlants" id="Pp3c5_27221V3.1">
    <property type="protein sequence ID" value="Pp3c5_27221V3.1"/>
    <property type="gene ID" value="Pp3c5_27221"/>
</dbReference>
<reference evidence="1 3" key="2">
    <citation type="journal article" date="2018" name="Plant J.">
        <title>The Physcomitrella patens chromosome-scale assembly reveals moss genome structure and evolution.</title>
        <authorList>
            <person name="Lang D."/>
            <person name="Ullrich K.K."/>
            <person name="Murat F."/>
            <person name="Fuchs J."/>
            <person name="Jenkins J."/>
            <person name="Haas F.B."/>
            <person name="Piednoel M."/>
            <person name="Gundlach H."/>
            <person name="Van Bel M."/>
            <person name="Meyberg R."/>
            <person name="Vives C."/>
            <person name="Morata J."/>
            <person name="Symeonidi A."/>
            <person name="Hiss M."/>
            <person name="Muchero W."/>
            <person name="Kamisugi Y."/>
            <person name="Saleh O."/>
            <person name="Blanc G."/>
            <person name="Decker E.L."/>
            <person name="van Gessel N."/>
            <person name="Grimwood J."/>
            <person name="Hayes R.D."/>
            <person name="Graham S.W."/>
            <person name="Gunter L.E."/>
            <person name="McDaniel S.F."/>
            <person name="Hoernstein S.N.W."/>
            <person name="Larsson A."/>
            <person name="Li F.W."/>
            <person name="Perroud P.F."/>
            <person name="Phillips J."/>
            <person name="Ranjan P."/>
            <person name="Rokshar D.S."/>
            <person name="Rothfels C.J."/>
            <person name="Schneider L."/>
            <person name="Shu S."/>
            <person name="Stevenson D.W."/>
            <person name="Thummler F."/>
            <person name="Tillich M."/>
            <person name="Villarreal Aguilar J.C."/>
            <person name="Widiez T."/>
            <person name="Wong G.K."/>
            <person name="Wymore A."/>
            <person name="Zhang Y."/>
            <person name="Zimmer A.D."/>
            <person name="Quatrano R.S."/>
            <person name="Mayer K.F.X."/>
            <person name="Goodstein D."/>
            <person name="Casacuberta J.M."/>
            <person name="Vandepoele K."/>
            <person name="Reski R."/>
            <person name="Cuming A.C."/>
            <person name="Tuskan G.A."/>
            <person name="Maumus F."/>
            <person name="Salse J."/>
            <person name="Schmutz J."/>
            <person name="Rensing S.A."/>
        </authorList>
    </citation>
    <scope>NUCLEOTIDE SEQUENCE [LARGE SCALE GENOMIC DNA]</scope>
    <source>
        <strain evidence="2 3">cv. Gransden 2004</strain>
    </source>
</reference>
<keyword evidence="3" id="KW-1185">Reference proteome</keyword>
<name>A0A2K1KL98_PHYPA</name>
<reference evidence="1 3" key="1">
    <citation type="journal article" date="2008" name="Science">
        <title>The Physcomitrella genome reveals evolutionary insights into the conquest of land by plants.</title>
        <authorList>
            <person name="Rensing S."/>
            <person name="Lang D."/>
            <person name="Zimmer A."/>
            <person name="Terry A."/>
            <person name="Salamov A."/>
            <person name="Shapiro H."/>
            <person name="Nishiyama T."/>
            <person name="Perroud P.-F."/>
            <person name="Lindquist E."/>
            <person name="Kamisugi Y."/>
            <person name="Tanahashi T."/>
            <person name="Sakakibara K."/>
            <person name="Fujita T."/>
            <person name="Oishi K."/>
            <person name="Shin-I T."/>
            <person name="Kuroki Y."/>
            <person name="Toyoda A."/>
            <person name="Suzuki Y."/>
            <person name="Hashimoto A."/>
            <person name="Yamaguchi K."/>
            <person name="Sugano A."/>
            <person name="Kohara Y."/>
            <person name="Fujiyama A."/>
            <person name="Anterola A."/>
            <person name="Aoki S."/>
            <person name="Ashton N."/>
            <person name="Barbazuk W.B."/>
            <person name="Barker E."/>
            <person name="Bennetzen J."/>
            <person name="Bezanilla M."/>
            <person name="Blankenship R."/>
            <person name="Cho S.H."/>
            <person name="Dutcher S."/>
            <person name="Estelle M."/>
            <person name="Fawcett J.A."/>
            <person name="Gundlach H."/>
            <person name="Hanada K."/>
            <person name="Heyl A."/>
            <person name="Hicks K.A."/>
            <person name="Hugh J."/>
            <person name="Lohr M."/>
            <person name="Mayer K."/>
            <person name="Melkozernov A."/>
            <person name="Murata T."/>
            <person name="Nelson D."/>
            <person name="Pils B."/>
            <person name="Prigge M."/>
            <person name="Reiss B."/>
            <person name="Renner T."/>
            <person name="Rombauts S."/>
            <person name="Rushton P."/>
            <person name="Sanderfoot A."/>
            <person name="Schween G."/>
            <person name="Shiu S.-H."/>
            <person name="Stueber K."/>
            <person name="Theodoulou F.L."/>
            <person name="Tu H."/>
            <person name="Van de Peer Y."/>
            <person name="Verrier P.J."/>
            <person name="Waters E."/>
            <person name="Wood A."/>
            <person name="Yang L."/>
            <person name="Cove D."/>
            <person name="Cuming A."/>
            <person name="Hasebe M."/>
            <person name="Lucas S."/>
            <person name="Mishler D.B."/>
            <person name="Reski R."/>
            <person name="Grigoriev I."/>
            <person name="Quatrano R.S."/>
            <person name="Boore J.L."/>
        </authorList>
    </citation>
    <scope>NUCLEOTIDE SEQUENCE [LARGE SCALE GENOMIC DNA]</scope>
    <source>
        <strain evidence="2 3">cv. Gransden 2004</strain>
    </source>
</reference>
<accession>A0A2K1KL98</accession>
<protein>
    <submittedName>
        <fullName evidence="1 2">Uncharacterized protein</fullName>
    </submittedName>
</protein>
<evidence type="ECO:0000313" key="1">
    <source>
        <dbReference type="EMBL" id="PNR54549.1"/>
    </source>
</evidence>
<organism evidence="1">
    <name type="scientific">Physcomitrium patens</name>
    <name type="common">Spreading-leaved earth moss</name>
    <name type="synonym">Physcomitrella patens</name>
    <dbReference type="NCBI Taxonomy" id="3218"/>
    <lineage>
        <taxon>Eukaryota</taxon>
        <taxon>Viridiplantae</taxon>
        <taxon>Streptophyta</taxon>
        <taxon>Embryophyta</taxon>
        <taxon>Bryophyta</taxon>
        <taxon>Bryophytina</taxon>
        <taxon>Bryopsida</taxon>
        <taxon>Funariidae</taxon>
        <taxon>Funariales</taxon>
        <taxon>Funariaceae</taxon>
        <taxon>Physcomitrium</taxon>
    </lineage>
</organism>
<dbReference type="AlphaFoldDB" id="A0A2K1KL98"/>
<sequence>MFCVAFLLLSRCIKVEKWWSLIFVKASDAKDKSNYFGNWVNRKAH</sequence>
<gene>
    <name evidence="1" type="ORF">PHYPA_008226</name>
</gene>
<dbReference type="Proteomes" id="UP000006727">
    <property type="component" value="Chromosome 5"/>
</dbReference>
<reference evidence="2" key="3">
    <citation type="submission" date="2020-12" db="UniProtKB">
        <authorList>
            <consortium name="EnsemblPlants"/>
        </authorList>
    </citation>
    <scope>IDENTIFICATION</scope>
</reference>